<sequence length="222" mass="25307">MANKIQFQFTTNGLLMDSHGEIEFSLPKNGISYSKEMHRVKLYFLMNENLIQAWDYNESDDRIILKNGYEVGIGNELFDSAGNFIALTDKIHKSKKTKAVFTFSGLVNSFVRNPKVSTEENELSTETSNSQYQDELLYEQFLNSLGNLIDFYNRKQEKASVRLSHLNQTLLETEQNKNNLEDKIDSTIVELTQIKLALENKANQTASQPAIRALIKVEGGEL</sequence>
<dbReference type="RefSeq" id="WP_183538973.1">
    <property type="nucleotide sequence ID" value="NZ_JACHHV010000005.1"/>
</dbReference>
<organism evidence="2 3">
    <name type="scientific">Lactovum miscens</name>
    <dbReference type="NCBI Taxonomy" id="190387"/>
    <lineage>
        <taxon>Bacteria</taxon>
        <taxon>Bacillati</taxon>
        <taxon>Bacillota</taxon>
        <taxon>Bacilli</taxon>
        <taxon>Lactobacillales</taxon>
        <taxon>Streptococcaceae</taxon>
        <taxon>Lactovum</taxon>
    </lineage>
</organism>
<evidence type="ECO:0000256" key="1">
    <source>
        <dbReference type="SAM" id="Coils"/>
    </source>
</evidence>
<gene>
    <name evidence="2" type="ORF">HNQ37_000489</name>
</gene>
<dbReference type="EMBL" id="JACHHV010000005">
    <property type="protein sequence ID" value="MBB5887617.1"/>
    <property type="molecule type" value="Genomic_DNA"/>
</dbReference>
<keyword evidence="3" id="KW-1185">Reference proteome</keyword>
<accession>A0A841C5R4</accession>
<evidence type="ECO:0000313" key="2">
    <source>
        <dbReference type="EMBL" id="MBB5887617.1"/>
    </source>
</evidence>
<dbReference type="Proteomes" id="UP000562464">
    <property type="component" value="Unassembled WGS sequence"/>
</dbReference>
<protein>
    <submittedName>
        <fullName evidence="2">Uncharacterized protein</fullName>
    </submittedName>
</protein>
<comment type="caution">
    <text evidence="2">The sequence shown here is derived from an EMBL/GenBank/DDBJ whole genome shotgun (WGS) entry which is preliminary data.</text>
</comment>
<dbReference type="AlphaFoldDB" id="A0A841C5R4"/>
<keyword evidence="1" id="KW-0175">Coiled coil</keyword>
<evidence type="ECO:0000313" key="3">
    <source>
        <dbReference type="Proteomes" id="UP000562464"/>
    </source>
</evidence>
<reference evidence="2 3" key="1">
    <citation type="submission" date="2020-08" db="EMBL/GenBank/DDBJ databases">
        <title>Genomic Encyclopedia of Type Strains, Phase IV (KMG-IV): sequencing the most valuable type-strain genomes for metagenomic binning, comparative biology and taxonomic classification.</title>
        <authorList>
            <person name="Goeker M."/>
        </authorList>
    </citation>
    <scope>NUCLEOTIDE SEQUENCE [LARGE SCALE GENOMIC DNA]</scope>
    <source>
        <strain evidence="2 3">DSM 14925</strain>
    </source>
</reference>
<feature type="coiled-coil region" evidence="1">
    <location>
        <begin position="163"/>
        <end position="190"/>
    </location>
</feature>
<name>A0A841C5R4_9LACT</name>
<proteinExistence type="predicted"/>